<dbReference type="Proteomes" id="UP000317624">
    <property type="component" value="Unassembled WGS sequence"/>
</dbReference>
<reference evidence="2 3" key="1">
    <citation type="submission" date="2019-07" db="EMBL/GenBank/DDBJ databases">
        <title>Hymenobacter sp. straun FUR1 Genome sequencing and assembly.</title>
        <authorList>
            <person name="Chhetri G."/>
        </authorList>
    </citation>
    <scope>NUCLEOTIDE SEQUENCE [LARGE SCALE GENOMIC DNA]</scope>
    <source>
        <strain evidence="2 3">Fur1</strain>
    </source>
</reference>
<proteinExistence type="predicted"/>
<feature type="chain" id="PRO_5022163715" evidence="1">
    <location>
        <begin position="26"/>
        <end position="635"/>
    </location>
</feature>
<dbReference type="AlphaFoldDB" id="A0A558BKP4"/>
<protein>
    <submittedName>
        <fullName evidence="2">Gliding motility-associated C-terminal domain-containing protein</fullName>
    </submittedName>
</protein>
<dbReference type="OrthoDB" id="1490014at2"/>
<feature type="signal peptide" evidence="1">
    <location>
        <begin position="1"/>
        <end position="25"/>
    </location>
</feature>
<name>A0A558BKP4_9BACT</name>
<dbReference type="EMBL" id="VMRJ01000008">
    <property type="protein sequence ID" value="TVT37067.1"/>
    <property type="molecule type" value="Genomic_DNA"/>
</dbReference>
<keyword evidence="1" id="KW-0732">Signal</keyword>
<organism evidence="2 3">
    <name type="scientific">Hymenobacter setariae</name>
    <dbReference type="NCBI Taxonomy" id="2594794"/>
    <lineage>
        <taxon>Bacteria</taxon>
        <taxon>Pseudomonadati</taxon>
        <taxon>Bacteroidota</taxon>
        <taxon>Cytophagia</taxon>
        <taxon>Cytophagales</taxon>
        <taxon>Hymenobacteraceae</taxon>
        <taxon>Hymenobacter</taxon>
    </lineage>
</organism>
<accession>A0A558BKP4</accession>
<dbReference type="RefSeq" id="WP_144853318.1">
    <property type="nucleotide sequence ID" value="NZ_VMRJ01000008.1"/>
</dbReference>
<evidence type="ECO:0000313" key="3">
    <source>
        <dbReference type="Proteomes" id="UP000317624"/>
    </source>
</evidence>
<sequence length="635" mass="68073">MRTSRSHRLLGTLLLWLLAMPAAWATHIVGGELDLQHQTGSSYRLTLTLYFDAVNGNPAALDSVLVAGIYDKATNRQLQSVRLPLTSNTFVSYTNPACAVGSLSTRKLLYARNITLDAATYASAQGYYVAVERCCRNVVISNIVSPGAAAQTFYLEFPAVVRGGQPFLDSTPRIFPALGDYACINNLFTYDFGGQDADGDSLAYDLVTPLNGHATAPNPSPAPAAAPYTTVTWTTGLGTAKQIPGTPALGIDARSGRLTVRPSRLGLFVFGVRCTEYRQGVKIGETRRDFQLYVLACPVNHPPVVTVQANGRRYQAGRDTVRLLPGGLRCLTVRYTDPDPNSVLTLTTRPVNFADAATAPSFTTSASGTVHAAGQPDTLTATLCFPACADTKGRVYLLDVLVADNGCSLPKRDTVRVAFTAVPPPSTVPVLTTSFPLPASPTDTAAVLVRVALNQPYTATLLGTDPAPNPLTLSATGLGFSLPSVGMRFAAQNGTGRATADFEWTPTCGLATSPNGLRVRFSLTQGGNLCTPHVLTRTVRFVVVRPPDTLAFQPPNIITPNGDGLNEQFALPNLPPDFCEAQFAGVQIFSRWGRLMYQSGSREFSWRGAGVGGLYYYLITYTDGRRYKGWLEVVP</sequence>
<comment type="caution">
    <text evidence="2">The sequence shown here is derived from an EMBL/GenBank/DDBJ whole genome shotgun (WGS) entry which is preliminary data.</text>
</comment>
<dbReference type="Pfam" id="PF13585">
    <property type="entry name" value="CHU_C"/>
    <property type="match status" value="1"/>
</dbReference>
<gene>
    <name evidence="2" type="ORF">FNT36_24710</name>
</gene>
<evidence type="ECO:0000256" key="1">
    <source>
        <dbReference type="SAM" id="SignalP"/>
    </source>
</evidence>
<evidence type="ECO:0000313" key="2">
    <source>
        <dbReference type="EMBL" id="TVT37067.1"/>
    </source>
</evidence>
<keyword evidence="3" id="KW-1185">Reference proteome</keyword>